<dbReference type="GO" id="GO:0031048">
    <property type="term" value="P:regulatory ncRNA-mediated heterochromatin formation"/>
    <property type="evidence" value="ECO:0007669"/>
    <property type="project" value="TreeGrafter"/>
</dbReference>
<dbReference type="GO" id="GO:0000124">
    <property type="term" value="C:SAGA complex"/>
    <property type="evidence" value="ECO:0007669"/>
    <property type="project" value="InterPro"/>
</dbReference>
<dbReference type="InterPro" id="IPR037804">
    <property type="entry name" value="SGF73"/>
</dbReference>
<sequence length="479" mass="53478">MDFAGNWNTLSKELKDIDGLFGSPAPAQFNSTQTNSPSTSYLDDNEMNTFGSFPLSSLNDDDEALKVVNCKDCARPVQKSALEVHLLNCAKSKQITQAKQTNKKSKLKKEDTPTSTDGSRKRRLSDASQHSTASSTSPLKKSRKLDNADKSKPKGGVGIAKEKPRKERDEGPVDLDSQCGVINARGIPCSRSLTCKTHPMGAKRAVEGRSKPFDVLTYEFELKRKPELADKPLPKAVTQFEADKAANKKKQNQQQQNVNLKLPATNLMSTPSQSQQQTPQPPPIIEKPVTVTSWDDPSLDTASLPPSGMELEMEITKIRAATTIHHPRPLAVPASRMAGLVKKRRHNNGDAEELRPQKRKRGDGLERSLSRLQIDEQQNTRETDNDIEMSKSGSYDADRNRIIVYDLDEFNSDEENVELSRYKVPKLPTKTHDLIFSKLTNEQQQQQQGQLVLYQPLQIPPQHIHTHTHSSNADEAMEM</sequence>
<dbReference type="Pfam" id="PF08313">
    <property type="entry name" value="SCA7"/>
    <property type="match status" value="1"/>
</dbReference>
<dbReference type="Proteomes" id="UP000310189">
    <property type="component" value="Unassembled WGS sequence"/>
</dbReference>
<feature type="region of interest" description="Disordered" evidence="1">
    <location>
        <begin position="344"/>
        <end position="393"/>
    </location>
</feature>
<feature type="region of interest" description="Disordered" evidence="1">
    <location>
        <begin position="96"/>
        <end position="178"/>
    </location>
</feature>
<proteinExistence type="predicted"/>
<dbReference type="AlphaFoldDB" id="A0A4T0FWC5"/>
<feature type="compositionally biased region" description="Basic and acidic residues" evidence="1">
    <location>
        <begin position="160"/>
        <end position="171"/>
    </location>
</feature>
<reference evidence="3 4" key="1">
    <citation type="submission" date="2019-03" db="EMBL/GenBank/DDBJ databases">
        <title>Sequencing 23 genomes of Wallemia ichthyophaga.</title>
        <authorList>
            <person name="Gostincar C."/>
        </authorList>
    </citation>
    <scope>NUCLEOTIDE SEQUENCE [LARGE SCALE GENOMIC DNA]</scope>
    <source>
        <strain evidence="3 4">EXF-5753</strain>
    </source>
</reference>
<feature type="compositionally biased region" description="Polar residues" evidence="1">
    <location>
        <begin position="28"/>
        <end position="41"/>
    </location>
</feature>
<keyword evidence="4" id="KW-1185">Reference proteome</keyword>
<accession>A0A4T0FWC5</accession>
<dbReference type="InterPro" id="IPR013243">
    <property type="entry name" value="SCA7_dom"/>
</dbReference>
<feature type="compositionally biased region" description="Basic and acidic residues" evidence="1">
    <location>
        <begin position="347"/>
        <end position="369"/>
    </location>
</feature>
<evidence type="ECO:0000313" key="4">
    <source>
        <dbReference type="Proteomes" id="UP000310189"/>
    </source>
</evidence>
<gene>
    <name evidence="3" type="ORF">E3P99_00532</name>
</gene>
<dbReference type="Gene3D" id="6.10.140.1270">
    <property type="match status" value="1"/>
</dbReference>
<dbReference type="PANTHER" id="PTHR47805:SF1">
    <property type="entry name" value="SAGA-ASSOCIATED FACTOR 73"/>
    <property type="match status" value="1"/>
</dbReference>
<feature type="domain" description="SCA7" evidence="2">
    <location>
        <begin position="166"/>
        <end position="232"/>
    </location>
</feature>
<dbReference type="GO" id="GO:1904802">
    <property type="term" value="P:RITS complex assembly"/>
    <property type="evidence" value="ECO:0007669"/>
    <property type="project" value="TreeGrafter"/>
</dbReference>
<name>A0A4T0FWC5_9BASI</name>
<feature type="region of interest" description="Disordered" evidence="1">
    <location>
        <begin position="239"/>
        <end position="306"/>
    </location>
</feature>
<feature type="compositionally biased region" description="Low complexity" evidence="1">
    <location>
        <begin position="269"/>
        <end position="278"/>
    </location>
</feature>
<feature type="region of interest" description="Disordered" evidence="1">
    <location>
        <begin position="22"/>
        <end position="41"/>
    </location>
</feature>
<evidence type="ECO:0000259" key="2">
    <source>
        <dbReference type="PROSITE" id="PS51505"/>
    </source>
</evidence>
<dbReference type="GO" id="GO:0006357">
    <property type="term" value="P:regulation of transcription by RNA polymerase II"/>
    <property type="evidence" value="ECO:0007669"/>
    <property type="project" value="TreeGrafter"/>
</dbReference>
<dbReference type="EMBL" id="SPNW01000005">
    <property type="protein sequence ID" value="TIA92700.1"/>
    <property type="molecule type" value="Genomic_DNA"/>
</dbReference>
<feature type="compositionally biased region" description="Polar residues" evidence="1">
    <location>
        <begin position="126"/>
        <end position="139"/>
    </location>
</feature>
<dbReference type="OrthoDB" id="21678at2759"/>
<dbReference type="PANTHER" id="PTHR47805">
    <property type="entry name" value="SAGA-ASSOCIATED FACTOR 73"/>
    <property type="match status" value="1"/>
</dbReference>
<evidence type="ECO:0000256" key="1">
    <source>
        <dbReference type="SAM" id="MobiDB-lite"/>
    </source>
</evidence>
<dbReference type="PROSITE" id="PS51505">
    <property type="entry name" value="SCA7"/>
    <property type="match status" value="1"/>
</dbReference>
<feature type="compositionally biased region" description="Low complexity" evidence="1">
    <location>
        <begin position="252"/>
        <end position="262"/>
    </location>
</feature>
<evidence type="ECO:0000313" key="3">
    <source>
        <dbReference type="EMBL" id="TIA92700.1"/>
    </source>
</evidence>
<organism evidence="3 4">
    <name type="scientific">Wallemia hederae</name>
    <dbReference type="NCBI Taxonomy" id="1540922"/>
    <lineage>
        <taxon>Eukaryota</taxon>
        <taxon>Fungi</taxon>
        <taxon>Dikarya</taxon>
        <taxon>Basidiomycota</taxon>
        <taxon>Wallemiomycotina</taxon>
        <taxon>Wallemiomycetes</taxon>
        <taxon>Wallemiales</taxon>
        <taxon>Wallemiaceae</taxon>
        <taxon>Wallemia</taxon>
    </lineage>
</organism>
<comment type="caution">
    <text evidence="3">The sequence shown here is derived from an EMBL/GenBank/DDBJ whole genome shotgun (WGS) entry which is preliminary data.</text>
</comment>
<protein>
    <recommendedName>
        <fullName evidence="2">SCA7 domain-containing protein</fullName>
    </recommendedName>
</protein>